<reference evidence="1" key="1">
    <citation type="submission" date="2023-04" db="EMBL/GenBank/DDBJ databases">
        <title>Draft Genome sequencing of Naganishia species isolated from polar environments using Oxford Nanopore Technology.</title>
        <authorList>
            <person name="Leo P."/>
            <person name="Venkateswaran K."/>
        </authorList>
    </citation>
    <scope>NUCLEOTIDE SEQUENCE</scope>
    <source>
        <strain evidence="1">MNA-CCFEE 5425</strain>
    </source>
</reference>
<dbReference type="Proteomes" id="UP001243375">
    <property type="component" value="Unassembled WGS sequence"/>
</dbReference>
<protein>
    <submittedName>
        <fullName evidence="1">Uncharacterized protein</fullName>
    </submittedName>
</protein>
<proteinExistence type="predicted"/>
<evidence type="ECO:0000313" key="1">
    <source>
        <dbReference type="EMBL" id="KAJ9113661.1"/>
    </source>
</evidence>
<sequence length="928" mass="100667">MATLHHQHGDGRGEREPSSPLSSLPSSYHSLPPVTSMPAASLLPRPPTPTPLSLPLPDVELSSPSIRRSSILLSFPFPLPFDPEVNHALGEDDREFGIVLPSEGQDSAVGNVSNALGLYVDHHRDPASSTRISRARKPVDDEPISKPARKEKTFILRKPAPRYQSAVRRNPDQHQQSVGNFDSFSSLESVAGGWPPSPSVTRSWKLTITTANNLSHVAGGGGGKRKQNTSDDRDGIEDILDGAPTKAKKARVNDAQWTSRHLHLSVEHQHDTSPDYRGMLNLSSDPPAPAEPGTNLANTNVDPFTQSQPATRPTTFQVFKASAEGDGSDRLQSLSPTIRNPSIGTMDSEDLSIVCLAPAAGDAREVSFGRFGCSGDWEGNVAAVATPDKLEVKKMKEREEERRLADVIERWMKGHAQASTASAERSSRNATGRHGNVSSATTAATPVCETSGGKAYRLNAKSGEVSIGLLDAVCNSEALAYERATGIVNISTAPEDLGMWAAQAAAGLARFSSKGDPPIRNAVERDDVKQEGQRSTRLKGWTDTFMKGSNVGPTSYAVSISHSNPWQRRVAADSGSWNHRLVSEPAVPNNKDAIALTLTLSIPPLFHIWVEDPGTWKTVGAFIETNDLMTHSLIGDRTTLLPKVERILTRTTDNQARMFQVPYNYSQLNKASQPFMASRLFRQGEPAREVIDLVTPPRPATAEQSYQGAPRHANTPARDCAGLNKRLLQKKKLGKDSSRVKMSIKGINKKMPLQAGSYQPSKGKVFVPYPYVQPPVPTRLTAQVPIREATTAGNINPSHQVPSLQSTCQQTLDIPSQLEQYSFPHPLPLQDENSQWQAHATRSAASSTCDPHMIQPPAAYHPYHIGSVNTTGPFAALSAFYYPYYAQSSSQIQMAAPRAIAENYQQTSTTSQATDISAAVAGRQAPHH</sequence>
<name>A0ACC2WQH6_9TREE</name>
<comment type="caution">
    <text evidence="1">The sequence shown here is derived from an EMBL/GenBank/DDBJ whole genome shotgun (WGS) entry which is preliminary data.</text>
</comment>
<keyword evidence="2" id="KW-1185">Reference proteome</keyword>
<evidence type="ECO:0000313" key="2">
    <source>
        <dbReference type="Proteomes" id="UP001243375"/>
    </source>
</evidence>
<dbReference type="EMBL" id="JASBWU010000021">
    <property type="protein sequence ID" value="KAJ9113661.1"/>
    <property type="molecule type" value="Genomic_DNA"/>
</dbReference>
<gene>
    <name evidence="1" type="ORF">QFC22_005970</name>
</gene>
<organism evidence="1 2">
    <name type="scientific">Naganishia vaughanmartiniae</name>
    <dbReference type="NCBI Taxonomy" id="1424756"/>
    <lineage>
        <taxon>Eukaryota</taxon>
        <taxon>Fungi</taxon>
        <taxon>Dikarya</taxon>
        <taxon>Basidiomycota</taxon>
        <taxon>Agaricomycotina</taxon>
        <taxon>Tremellomycetes</taxon>
        <taxon>Filobasidiales</taxon>
        <taxon>Filobasidiaceae</taxon>
        <taxon>Naganishia</taxon>
    </lineage>
</organism>
<accession>A0ACC2WQH6</accession>